<proteinExistence type="predicted"/>
<dbReference type="EMBL" id="CM029047">
    <property type="protein sequence ID" value="KAG2583442.1"/>
    <property type="molecule type" value="Genomic_DNA"/>
</dbReference>
<dbReference type="Proteomes" id="UP000823388">
    <property type="component" value="Chromosome 6K"/>
</dbReference>
<keyword evidence="2" id="KW-1185">Reference proteome</keyword>
<accession>A0A8T0RBZ8</accession>
<gene>
    <name evidence="1" type="ORF">PVAP13_6KG218800</name>
</gene>
<name>A0A8T0RBZ8_PANVG</name>
<reference evidence="1" key="1">
    <citation type="submission" date="2020-05" db="EMBL/GenBank/DDBJ databases">
        <title>WGS assembly of Panicum virgatum.</title>
        <authorList>
            <person name="Lovell J.T."/>
            <person name="Jenkins J."/>
            <person name="Shu S."/>
            <person name="Juenger T.E."/>
            <person name="Schmutz J."/>
        </authorList>
    </citation>
    <scope>NUCLEOTIDE SEQUENCE</scope>
    <source>
        <strain evidence="1">AP13</strain>
    </source>
</reference>
<evidence type="ECO:0000313" key="2">
    <source>
        <dbReference type="Proteomes" id="UP000823388"/>
    </source>
</evidence>
<protein>
    <submittedName>
        <fullName evidence="1">Uncharacterized protein</fullName>
    </submittedName>
</protein>
<comment type="caution">
    <text evidence="1">The sequence shown here is derived from an EMBL/GenBank/DDBJ whole genome shotgun (WGS) entry which is preliminary data.</text>
</comment>
<sequence>MIQSDAVSRSMQAEKLTLPMLGKFGSTMSIVKTDIGGSIMRLETEYASYPTK</sequence>
<organism evidence="1 2">
    <name type="scientific">Panicum virgatum</name>
    <name type="common">Blackwell switchgrass</name>
    <dbReference type="NCBI Taxonomy" id="38727"/>
    <lineage>
        <taxon>Eukaryota</taxon>
        <taxon>Viridiplantae</taxon>
        <taxon>Streptophyta</taxon>
        <taxon>Embryophyta</taxon>
        <taxon>Tracheophyta</taxon>
        <taxon>Spermatophyta</taxon>
        <taxon>Magnoliopsida</taxon>
        <taxon>Liliopsida</taxon>
        <taxon>Poales</taxon>
        <taxon>Poaceae</taxon>
        <taxon>PACMAD clade</taxon>
        <taxon>Panicoideae</taxon>
        <taxon>Panicodae</taxon>
        <taxon>Paniceae</taxon>
        <taxon>Panicinae</taxon>
        <taxon>Panicum</taxon>
        <taxon>Panicum sect. Hiantes</taxon>
    </lineage>
</organism>
<evidence type="ECO:0000313" key="1">
    <source>
        <dbReference type="EMBL" id="KAG2583442.1"/>
    </source>
</evidence>
<dbReference type="AlphaFoldDB" id="A0A8T0RBZ8"/>